<protein>
    <submittedName>
        <fullName evidence="2">Uncharacterized protein</fullName>
    </submittedName>
</protein>
<dbReference type="AlphaFoldDB" id="A0A0F9TH04"/>
<keyword evidence="1" id="KW-1133">Transmembrane helix</keyword>
<feature type="transmembrane region" description="Helical" evidence="1">
    <location>
        <begin position="6"/>
        <end position="34"/>
    </location>
</feature>
<dbReference type="EMBL" id="LAZR01001687">
    <property type="protein sequence ID" value="KKN40728.1"/>
    <property type="molecule type" value="Genomic_DNA"/>
</dbReference>
<keyword evidence="1" id="KW-0812">Transmembrane</keyword>
<proteinExistence type="predicted"/>
<evidence type="ECO:0000256" key="1">
    <source>
        <dbReference type="SAM" id="Phobius"/>
    </source>
</evidence>
<comment type="caution">
    <text evidence="2">The sequence shown here is derived from an EMBL/GenBank/DDBJ whole genome shotgun (WGS) entry which is preliminary data.</text>
</comment>
<gene>
    <name evidence="2" type="ORF">LCGC14_0730360</name>
</gene>
<accession>A0A0F9TH04</accession>
<keyword evidence="1" id="KW-0472">Membrane</keyword>
<reference evidence="2" key="1">
    <citation type="journal article" date="2015" name="Nature">
        <title>Complex archaea that bridge the gap between prokaryotes and eukaryotes.</title>
        <authorList>
            <person name="Spang A."/>
            <person name="Saw J.H."/>
            <person name="Jorgensen S.L."/>
            <person name="Zaremba-Niedzwiedzka K."/>
            <person name="Martijn J."/>
            <person name="Lind A.E."/>
            <person name="van Eijk R."/>
            <person name="Schleper C."/>
            <person name="Guy L."/>
            <person name="Ettema T.J."/>
        </authorList>
    </citation>
    <scope>NUCLEOTIDE SEQUENCE</scope>
</reference>
<sequence length="46" mass="4980">MAFVTVVMMIAFVLCLATGDYGSILIAVVLLAGFECIEKVLKDKQD</sequence>
<organism evidence="2">
    <name type="scientific">marine sediment metagenome</name>
    <dbReference type="NCBI Taxonomy" id="412755"/>
    <lineage>
        <taxon>unclassified sequences</taxon>
        <taxon>metagenomes</taxon>
        <taxon>ecological metagenomes</taxon>
    </lineage>
</organism>
<evidence type="ECO:0000313" key="2">
    <source>
        <dbReference type="EMBL" id="KKN40728.1"/>
    </source>
</evidence>
<name>A0A0F9TH04_9ZZZZ</name>